<feature type="domain" description="ATPase AAA-type core" evidence="1">
    <location>
        <begin position="202"/>
        <end position="321"/>
    </location>
</feature>
<comment type="caution">
    <text evidence="2">The sequence shown here is derived from an EMBL/GenBank/DDBJ whole genome shotgun (WGS) entry which is preliminary data.</text>
</comment>
<accession>A0ABV8PTI1</accession>
<keyword evidence="3" id="KW-1185">Reference proteome</keyword>
<sequence length="374" mass="42667">MAIEIEAEEIRGLKAPFEPMANYTSLGQVLLNPESNYINSFALFITYFNAVPNYCDEVNINAAKAHHWFIRQYQDSIIDTHFYKTYFNASTKAEYCEVYYILHDDLIVYFDINCSIVKFLFKKTDAQKVSTIVNGIKKFKKTNNKRAPKVWLLINDGEGLSTKALRITKNKLSLKDNYNDDFEPIHQIIVKRLSKKNDKGLVLLHGKPGTGKTSYIRYLIATLKKPVIFLPPDIAASITNPQLLAVLIKNPNCVLVIEDAEKIIVDRERDGYSPVSTLLNISDGLLADCLNVQVICSFNTDISKIDSALMRKGRLIAKYEFKELAVDKAQQLSNKLRYTTTITQPTTLTDIYNQHDMAFQQTNERQRIGFGVNR</sequence>
<dbReference type="InterPro" id="IPR027417">
    <property type="entry name" value="P-loop_NTPase"/>
</dbReference>
<dbReference type="Gene3D" id="3.40.50.300">
    <property type="entry name" value="P-loop containing nucleotide triphosphate hydrolases"/>
    <property type="match status" value="1"/>
</dbReference>
<dbReference type="InterPro" id="IPR003959">
    <property type="entry name" value="ATPase_AAA_core"/>
</dbReference>
<dbReference type="RefSeq" id="WP_379012716.1">
    <property type="nucleotide sequence ID" value="NZ_JBHSDC010000003.1"/>
</dbReference>
<protein>
    <submittedName>
        <fullName evidence="2">AAA family ATPase</fullName>
    </submittedName>
</protein>
<dbReference type="InterPro" id="IPR050747">
    <property type="entry name" value="Mitochondrial_chaperone_BCS1"/>
</dbReference>
<evidence type="ECO:0000259" key="1">
    <source>
        <dbReference type="Pfam" id="PF00004"/>
    </source>
</evidence>
<name>A0ABV8PTI1_9BACT</name>
<dbReference type="SUPFAM" id="SSF52540">
    <property type="entry name" value="P-loop containing nucleoside triphosphate hydrolases"/>
    <property type="match status" value="1"/>
</dbReference>
<dbReference type="PANTHER" id="PTHR23070">
    <property type="entry name" value="BCS1 AAA-TYPE ATPASE"/>
    <property type="match status" value="1"/>
</dbReference>
<dbReference type="EMBL" id="JBHSDC010000003">
    <property type="protein sequence ID" value="MFC4231317.1"/>
    <property type="molecule type" value="Genomic_DNA"/>
</dbReference>
<organism evidence="2 3">
    <name type="scientific">Parasediminibacterium paludis</name>
    <dbReference type="NCBI Taxonomy" id="908966"/>
    <lineage>
        <taxon>Bacteria</taxon>
        <taxon>Pseudomonadati</taxon>
        <taxon>Bacteroidota</taxon>
        <taxon>Chitinophagia</taxon>
        <taxon>Chitinophagales</taxon>
        <taxon>Chitinophagaceae</taxon>
        <taxon>Parasediminibacterium</taxon>
    </lineage>
</organism>
<proteinExistence type="predicted"/>
<evidence type="ECO:0000313" key="3">
    <source>
        <dbReference type="Proteomes" id="UP001595906"/>
    </source>
</evidence>
<gene>
    <name evidence="2" type="ORF">ACFOW1_05410</name>
</gene>
<dbReference type="Proteomes" id="UP001595906">
    <property type="component" value="Unassembled WGS sequence"/>
</dbReference>
<evidence type="ECO:0000313" key="2">
    <source>
        <dbReference type="EMBL" id="MFC4231317.1"/>
    </source>
</evidence>
<dbReference type="Pfam" id="PF00004">
    <property type="entry name" value="AAA"/>
    <property type="match status" value="1"/>
</dbReference>
<reference evidence="3" key="1">
    <citation type="journal article" date="2019" name="Int. J. Syst. Evol. Microbiol.">
        <title>The Global Catalogue of Microorganisms (GCM) 10K type strain sequencing project: providing services to taxonomists for standard genome sequencing and annotation.</title>
        <authorList>
            <consortium name="The Broad Institute Genomics Platform"/>
            <consortium name="The Broad Institute Genome Sequencing Center for Infectious Disease"/>
            <person name="Wu L."/>
            <person name="Ma J."/>
        </authorList>
    </citation>
    <scope>NUCLEOTIDE SEQUENCE [LARGE SCALE GENOMIC DNA]</scope>
    <source>
        <strain evidence="3">CECT 8010</strain>
    </source>
</reference>